<dbReference type="OrthoDB" id="9806267at2"/>
<proteinExistence type="predicted"/>
<name>A0A1V9FQ64_9BACT</name>
<reference evidence="6 7" key="1">
    <citation type="submission" date="2016-03" db="EMBL/GenBank/DDBJ databases">
        <title>Niastella vici sp. nov., isolated from farmland soil.</title>
        <authorList>
            <person name="Chen L."/>
            <person name="Wang D."/>
            <person name="Yang S."/>
            <person name="Wang G."/>
        </authorList>
    </citation>
    <scope>NUCLEOTIDE SEQUENCE [LARGE SCALE GENOMIC DNA]</scope>
    <source>
        <strain evidence="6 7">DJ57</strain>
    </source>
</reference>
<dbReference type="STRING" id="1703345.A3860_33390"/>
<evidence type="ECO:0000256" key="2">
    <source>
        <dbReference type="ARBA" id="ARBA00011901"/>
    </source>
</evidence>
<dbReference type="SUPFAM" id="SSF53187">
    <property type="entry name" value="Zn-dependent exopeptidases"/>
    <property type="match status" value="1"/>
</dbReference>
<evidence type="ECO:0000256" key="1">
    <source>
        <dbReference type="ARBA" id="ARBA00001561"/>
    </source>
</evidence>
<dbReference type="InterPro" id="IPR002508">
    <property type="entry name" value="MurNAc-LAA_cat"/>
</dbReference>
<evidence type="ECO:0000313" key="6">
    <source>
        <dbReference type="EMBL" id="OQP60482.1"/>
    </source>
</evidence>
<evidence type="ECO:0000256" key="4">
    <source>
        <dbReference type="SAM" id="SignalP"/>
    </source>
</evidence>
<evidence type="ECO:0000256" key="3">
    <source>
        <dbReference type="ARBA" id="ARBA00022801"/>
    </source>
</evidence>
<feature type="chain" id="PRO_5012799861" description="N-acetylmuramoyl-L-alanine amidase" evidence="4">
    <location>
        <begin position="25"/>
        <end position="319"/>
    </location>
</feature>
<dbReference type="EMBL" id="LVYD01000062">
    <property type="protein sequence ID" value="OQP60482.1"/>
    <property type="molecule type" value="Genomic_DNA"/>
</dbReference>
<dbReference type="RefSeq" id="WP_081153071.1">
    <property type="nucleotide sequence ID" value="NZ_LVYD01000062.1"/>
</dbReference>
<evidence type="ECO:0000259" key="5">
    <source>
        <dbReference type="SMART" id="SM00646"/>
    </source>
</evidence>
<comment type="caution">
    <text evidence="6">The sequence shown here is derived from an EMBL/GenBank/DDBJ whole genome shotgun (WGS) entry which is preliminary data.</text>
</comment>
<dbReference type="Pfam" id="PF01520">
    <property type="entry name" value="Amidase_3"/>
    <property type="match status" value="1"/>
</dbReference>
<dbReference type="CDD" id="cd02696">
    <property type="entry name" value="MurNAc-LAA"/>
    <property type="match status" value="1"/>
</dbReference>
<gene>
    <name evidence="6" type="ORF">A3860_33390</name>
</gene>
<protein>
    <recommendedName>
        <fullName evidence="2">N-acetylmuramoyl-L-alanine amidase</fullName>
        <ecNumber evidence="2">3.5.1.28</ecNumber>
    </recommendedName>
</protein>
<dbReference type="EC" id="3.5.1.28" evidence="2"/>
<dbReference type="SMART" id="SM00646">
    <property type="entry name" value="Ami_3"/>
    <property type="match status" value="1"/>
</dbReference>
<dbReference type="GO" id="GO:0030288">
    <property type="term" value="C:outer membrane-bounded periplasmic space"/>
    <property type="evidence" value="ECO:0007669"/>
    <property type="project" value="TreeGrafter"/>
</dbReference>
<evidence type="ECO:0000313" key="7">
    <source>
        <dbReference type="Proteomes" id="UP000192796"/>
    </source>
</evidence>
<dbReference type="PANTHER" id="PTHR30404:SF0">
    <property type="entry name" value="N-ACETYLMURAMOYL-L-ALANINE AMIDASE AMIC"/>
    <property type="match status" value="1"/>
</dbReference>
<dbReference type="GO" id="GO:0008745">
    <property type="term" value="F:N-acetylmuramoyl-L-alanine amidase activity"/>
    <property type="evidence" value="ECO:0007669"/>
    <property type="project" value="UniProtKB-EC"/>
</dbReference>
<organism evidence="6 7">
    <name type="scientific">Niastella vici</name>
    <dbReference type="NCBI Taxonomy" id="1703345"/>
    <lineage>
        <taxon>Bacteria</taxon>
        <taxon>Pseudomonadati</taxon>
        <taxon>Bacteroidota</taxon>
        <taxon>Chitinophagia</taxon>
        <taxon>Chitinophagales</taxon>
        <taxon>Chitinophagaceae</taxon>
        <taxon>Niastella</taxon>
    </lineage>
</organism>
<dbReference type="Proteomes" id="UP000192796">
    <property type="component" value="Unassembled WGS sequence"/>
</dbReference>
<feature type="domain" description="MurNAc-LAA" evidence="5">
    <location>
        <begin position="98"/>
        <end position="293"/>
    </location>
</feature>
<keyword evidence="3" id="KW-0378">Hydrolase</keyword>
<dbReference type="InterPro" id="IPR050695">
    <property type="entry name" value="N-acetylmuramoyl_amidase_3"/>
</dbReference>
<feature type="signal peptide" evidence="4">
    <location>
        <begin position="1"/>
        <end position="24"/>
    </location>
</feature>
<dbReference type="AlphaFoldDB" id="A0A1V9FQ64"/>
<dbReference type="PANTHER" id="PTHR30404">
    <property type="entry name" value="N-ACETYLMURAMOYL-L-ALANINE AMIDASE"/>
    <property type="match status" value="1"/>
</dbReference>
<dbReference type="GO" id="GO:0009253">
    <property type="term" value="P:peptidoglycan catabolic process"/>
    <property type="evidence" value="ECO:0007669"/>
    <property type="project" value="InterPro"/>
</dbReference>
<keyword evidence="4" id="KW-0732">Signal</keyword>
<keyword evidence="7" id="KW-1185">Reference proteome</keyword>
<dbReference type="Gene3D" id="3.40.630.40">
    <property type="entry name" value="Zn-dependent exopeptidases"/>
    <property type="match status" value="1"/>
</dbReference>
<sequence>MLRKMILGLLGTGFCMVVSSYSTAPAMRKAVKPGIKTIIIDAGHGGSDPGAHGDYSTEKKVCLAIALKLGQQLKQVFPDIKIYYTRMGDTYPEIKARADYANRNKGDLFISIHANAAPKIRHQKFIGYKTEVYYTKKGRKRIKHTRKEKKYKITFTDNPSRGTETYIWAADRSAIKGSFVSERIAEDVNDSTEYAPDINDPEFKAKSLLWTKRFFTKSLLLASMVQEEVARIGHMINRGVKQRNEKGIWVLQATAMPSILVETGYITHSSDEAYLNSKKGQEEMATAITKAVIRYSGLGTTQSVGQNTNQKGRPQGARS</sequence>
<accession>A0A1V9FQ64</accession>
<comment type="catalytic activity">
    <reaction evidence="1">
        <text>Hydrolyzes the link between N-acetylmuramoyl residues and L-amino acid residues in certain cell-wall glycopeptides.</text>
        <dbReference type="EC" id="3.5.1.28"/>
    </reaction>
</comment>